<protein>
    <submittedName>
        <fullName evidence="1">Uncharacterized protein</fullName>
    </submittedName>
</protein>
<sequence length="20" mass="2368">MSKEVEDLRLNILYRSINSS</sequence>
<dbReference type="EMBL" id="JBANQN010000011">
    <property type="protein sequence ID" value="KAK6776284.1"/>
    <property type="molecule type" value="Genomic_DNA"/>
</dbReference>
<reference evidence="1 2" key="1">
    <citation type="submission" date="2024-02" db="EMBL/GenBank/DDBJ databases">
        <title>de novo genome assembly of Solanum bulbocastanum strain 11H21.</title>
        <authorList>
            <person name="Hosaka A.J."/>
        </authorList>
    </citation>
    <scope>NUCLEOTIDE SEQUENCE [LARGE SCALE GENOMIC DNA]</scope>
    <source>
        <tissue evidence="1">Young leaves</tissue>
    </source>
</reference>
<accession>A0AAN8SYJ4</accession>
<organism evidence="1 2">
    <name type="scientific">Solanum bulbocastanum</name>
    <name type="common">Wild potato</name>
    <dbReference type="NCBI Taxonomy" id="147425"/>
    <lineage>
        <taxon>Eukaryota</taxon>
        <taxon>Viridiplantae</taxon>
        <taxon>Streptophyta</taxon>
        <taxon>Embryophyta</taxon>
        <taxon>Tracheophyta</taxon>
        <taxon>Spermatophyta</taxon>
        <taxon>Magnoliopsida</taxon>
        <taxon>eudicotyledons</taxon>
        <taxon>Gunneridae</taxon>
        <taxon>Pentapetalae</taxon>
        <taxon>asterids</taxon>
        <taxon>lamiids</taxon>
        <taxon>Solanales</taxon>
        <taxon>Solanaceae</taxon>
        <taxon>Solanoideae</taxon>
        <taxon>Solaneae</taxon>
        <taxon>Solanum</taxon>
    </lineage>
</organism>
<gene>
    <name evidence="1" type="ORF">RDI58_027285</name>
</gene>
<evidence type="ECO:0000313" key="2">
    <source>
        <dbReference type="Proteomes" id="UP001371456"/>
    </source>
</evidence>
<comment type="caution">
    <text evidence="1">The sequence shown here is derived from an EMBL/GenBank/DDBJ whole genome shotgun (WGS) entry which is preliminary data.</text>
</comment>
<proteinExistence type="predicted"/>
<dbReference type="Proteomes" id="UP001371456">
    <property type="component" value="Unassembled WGS sequence"/>
</dbReference>
<dbReference type="AlphaFoldDB" id="A0AAN8SYJ4"/>
<name>A0AAN8SYJ4_SOLBU</name>
<keyword evidence="2" id="KW-1185">Reference proteome</keyword>
<evidence type="ECO:0000313" key="1">
    <source>
        <dbReference type="EMBL" id="KAK6776284.1"/>
    </source>
</evidence>